<keyword evidence="2" id="KW-1185">Reference proteome</keyword>
<sequence>MTRERNHRRYVIEFMRPAFRNLSKEFLLEWEEIELELKQDLVKSSSEFHVGSLGSVLLFVQEDEKEKEEERCDLYAVRKDYCLWIAILRFHVNNSLNRNRVKVFEKEDAPKNLQSVFDVTLLDEKTPGIIMIINMMDKIRSIGEKISISHERRFLTLVGAASCGNIYTLLLNPGKDRRNGKSS</sequence>
<dbReference type="EMBL" id="JACSEA010000002">
    <property type="protein sequence ID" value="KAF7407481.1"/>
    <property type="molecule type" value="Genomic_DNA"/>
</dbReference>
<accession>A0A834KIN0</accession>
<gene>
    <name evidence="1" type="ORF">HZH66_002018</name>
</gene>
<dbReference type="Proteomes" id="UP000614350">
    <property type="component" value="Unassembled WGS sequence"/>
</dbReference>
<name>A0A834KIN0_VESVU</name>
<organism evidence="1 2">
    <name type="scientific">Vespula vulgaris</name>
    <name type="common">Yellow jacket</name>
    <name type="synonym">Wasp</name>
    <dbReference type="NCBI Taxonomy" id="7454"/>
    <lineage>
        <taxon>Eukaryota</taxon>
        <taxon>Metazoa</taxon>
        <taxon>Ecdysozoa</taxon>
        <taxon>Arthropoda</taxon>
        <taxon>Hexapoda</taxon>
        <taxon>Insecta</taxon>
        <taxon>Pterygota</taxon>
        <taxon>Neoptera</taxon>
        <taxon>Endopterygota</taxon>
        <taxon>Hymenoptera</taxon>
        <taxon>Apocrita</taxon>
        <taxon>Aculeata</taxon>
        <taxon>Vespoidea</taxon>
        <taxon>Vespidae</taxon>
        <taxon>Vespinae</taxon>
        <taxon>Vespula</taxon>
    </lineage>
</organism>
<protein>
    <submittedName>
        <fullName evidence="1">Uncharacterized protein</fullName>
    </submittedName>
</protein>
<evidence type="ECO:0000313" key="1">
    <source>
        <dbReference type="EMBL" id="KAF7407481.1"/>
    </source>
</evidence>
<dbReference type="AlphaFoldDB" id="A0A834KIN0"/>
<comment type="caution">
    <text evidence="1">The sequence shown here is derived from an EMBL/GenBank/DDBJ whole genome shotgun (WGS) entry which is preliminary data.</text>
</comment>
<reference evidence="1" key="1">
    <citation type="journal article" date="2020" name="G3 (Bethesda)">
        <title>High-Quality Assemblies for Three Invasive Social Wasps from the &lt;i&gt;Vespula&lt;/i&gt; Genus.</title>
        <authorList>
            <person name="Harrop T.W.R."/>
            <person name="Guhlin J."/>
            <person name="McLaughlin G.M."/>
            <person name="Permina E."/>
            <person name="Stockwell P."/>
            <person name="Gilligan J."/>
            <person name="Le Lec M.F."/>
            <person name="Gruber M.A.M."/>
            <person name="Quinn O."/>
            <person name="Lovegrove M."/>
            <person name="Duncan E.J."/>
            <person name="Remnant E.J."/>
            <person name="Van Eeckhoven J."/>
            <person name="Graham B."/>
            <person name="Knapp R.A."/>
            <person name="Langford K.W."/>
            <person name="Kronenberg Z."/>
            <person name="Press M.O."/>
            <person name="Eacker S.M."/>
            <person name="Wilson-Rankin E.E."/>
            <person name="Purcell J."/>
            <person name="Lester P.J."/>
            <person name="Dearden P.K."/>
        </authorList>
    </citation>
    <scope>NUCLEOTIDE SEQUENCE</scope>
    <source>
        <strain evidence="1">Marl-1</strain>
    </source>
</reference>
<evidence type="ECO:0000313" key="2">
    <source>
        <dbReference type="Proteomes" id="UP000614350"/>
    </source>
</evidence>
<proteinExistence type="predicted"/>